<protein>
    <submittedName>
        <fullName evidence="1">Uncharacterized protein</fullName>
    </submittedName>
</protein>
<reference evidence="1 2" key="1">
    <citation type="journal article" date="2012" name="Science">
        <title>The Paleozoic origin of enzymatic lignin decomposition reconstructed from 31 fungal genomes.</title>
        <authorList>
            <person name="Floudas D."/>
            <person name="Binder M."/>
            <person name="Riley R."/>
            <person name="Barry K."/>
            <person name="Blanchette R.A."/>
            <person name="Henrissat B."/>
            <person name="Martinez A.T."/>
            <person name="Otillar R."/>
            <person name="Spatafora J.W."/>
            <person name="Yadav J.S."/>
            <person name="Aerts A."/>
            <person name="Benoit I."/>
            <person name="Boyd A."/>
            <person name="Carlson A."/>
            <person name="Copeland A."/>
            <person name="Coutinho P.M."/>
            <person name="de Vries R.P."/>
            <person name="Ferreira P."/>
            <person name="Findley K."/>
            <person name="Foster B."/>
            <person name="Gaskell J."/>
            <person name="Glotzer D."/>
            <person name="Gorecki P."/>
            <person name="Heitman J."/>
            <person name="Hesse C."/>
            <person name="Hori C."/>
            <person name="Igarashi K."/>
            <person name="Jurgens J.A."/>
            <person name="Kallen N."/>
            <person name="Kersten P."/>
            <person name="Kohler A."/>
            <person name="Kuees U."/>
            <person name="Kumar T.K.A."/>
            <person name="Kuo A."/>
            <person name="LaButti K."/>
            <person name="Larrondo L.F."/>
            <person name="Lindquist E."/>
            <person name="Ling A."/>
            <person name="Lombard V."/>
            <person name="Lucas S."/>
            <person name="Lundell T."/>
            <person name="Martin R."/>
            <person name="McLaughlin D.J."/>
            <person name="Morgenstern I."/>
            <person name="Morin E."/>
            <person name="Murat C."/>
            <person name="Nagy L.G."/>
            <person name="Nolan M."/>
            <person name="Ohm R.A."/>
            <person name="Patyshakuliyeva A."/>
            <person name="Rokas A."/>
            <person name="Ruiz-Duenas F.J."/>
            <person name="Sabat G."/>
            <person name="Salamov A."/>
            <person name="Samejima M."/>
            <person name="Schmutz J."/>
            <person name="Slot J.C."/>
            <person name="St John F."/>
            <person name="Stenlid J."/>
            <person name="Sun H."/>
            <person name="Sun S."/>
            <person name="Syed K."/>
            <person name="Tsang A."/>
            <person name="Wiebenga A."/>
            <person name="Young D."/>
            <person name="Pisabarro A."/>
            <person name="Eastwood D.C."/>
            <person name="Martin F."/>
            <person name="Cullen D."/>
            <person name="Grigoriev I.V."/>
            <person name="Hibbett D.S."/>
        </authorList>
    </citation>
    <scope>NUCLEOTIDE SEQUENCE [LARGE SCALE GENOMIC DNA]</scope>
    <source>
        <strain evidence="1 2">ATCC 11539</strain>
    </source>
</reference>
<evidence type="ECO:0000313" key="2">
    <source>
        <dbReference type="Proteomes" id="UP000030669"/>
    </source>
</evidence>
<dbReference type="RefSeq" id="XP_007871633.1">
    <property type="nucleotide sequence ID" value="XM_007873442.1"/>
</dbReference>
<dbReference type="AlphaFoldDB" id="S7PR92"/>
<dbReference type="eggNOG" id="ENOG502SX1A">
    <property type="taxonomic scope" value="Eukaryota"/>
</dbReference>
<dbReference type="KEGG" id="gtr:GLOTRDRAFT_19823"/>
<dbReference type="GeneID" id="19304990"/>
<keyword evidence="2" id="KW-1185">Reference proteome</keyword>
<dbReference type="Proteomes" id="UP000030669">
    <property type="component" value="Unassembled WGS sequence"/>
</dbReference>
<dbReference type="OrthoDB" id="432234at2759"/>
<dbReference type="OMA" id="CHGTEMP"/>
<evidence type="ECO:0000313" key="1">
    <source>
        <dbReference type="EMBL" id="EPQ49912.1"/>
    </source>
</evidence>
<gene>
    <name evidence="1" type="ORF">GLOTRDRAFT_19823</name>
</gene>
<feature type="non-terminal residue" evidence="1">
    <location>
        <position position="75"/>
    </location>
</feature>
<dbReference type="HOGENOM" id="CLU_001324_10_1_1"/>
<accession>S7PR92</accession>
<dbReference type="EMBL" id="KB469501">
    <property type="protein sequence ID" value="EPQ49912.1"/>
    <property type="molecule type" value="Genomic_DNA"/>
</dbReference>
<proteinExistence type="predicted"/>
<name>S7PR92_GLOTA</name>
<organism evidence="1 2">
    <name type="scientific">Gloeophyllum trabeum (strain ATCC 11539 / FP-39264 / Madison 617)</name>
    <name type="common">Brown rot fungus</name>
    <dbReference type="NCBI Taxonomy" id="670483"/>
    <lineage>
        <taxon>Eukaryota</taxon>
        <taxon>Fungi</taxon>
        <taxon>Dikarya</taxon>
        <taxon>Basidiomycota</taxon>
        <taxon>Agaricomycotina</taxon>
        <taxon>Agaricomycetes</taxon>
        <taxon>Gloeophyllales</taxon>
        <taxon>Gloeophyllaceae</taxon>
        <taxon>Gloeophyllum</taxon>
    </lineage>
</organism>
<sequence>MTAHKAQRLSLPHLVIDLHGTRGTEAPYVMVSRATSLEGLMILRDFLKSKIRCHPSQEVRQEMQRLEILPLQTTM</sequence>